<feature type="transmembrane region" description="Helical" evidence="1">
    <location>
        <begin position="71"/>
        <end position="90"/>
    </location>
</feature>
<evidence type="ECO:0000259" key="2">
    <source>
        <dbReference type="Pfam" id="PF24800"/>
    </source>
</evidence>
<comment type="caution">
    <text evidence="3">The sequence shown here is derived from an EMBL/GenBank/DDBJ whole genome shotgun (WGS) entry which is preliminary data.</text>
</comment>
<evidence type="ECO:0000256" key="1">
    <source>
        <dbReference type="SAM" id="Phobius"/>
    </source>
</evidence>
<accession>V5GGT7</accession>
<dbReference type="PANTHER" id="PTHR42109">
    <property type="entry name" value="UNPLACED GENOMIC SCAFFOLD UM_SCAF_CONTIG_1.265, WHOLE GENOME SHOTGUN SEQUENCE"/>
    <property type="match status" value="1"/>
</dbReference>
<keyword evidence="1" id="KW-0812">Transmembrane</keyword>
<dbReference type="eggNOG" id="ENOG502SSDE">
    <property type="taxonomic scope" value="Eukaryota"/>
</dbReference>
<dbReference type="EMBL" id="BAUL01000359">
    <property type="protein sequence ID" value="GAE00158.1"/>
    <property type="molecule type" value="Genomic_DNA"/>
</dbReference>
<reference evidence="4" key="1">
    <citation type="journal article" date="2014" name="Genome Announc.">
        <title>Draft genome sequence of the formaldehyde-resistant fungus Byssochlamys spectabilis No. 5 (anamorph Paecilomyces variotii No. 5) (NBRC109023).</title>
        <authorList>
            <person name="Oka T."/>
            <person name="Ekino K."/>
            <person name="Fukuda K."/>
            <person name="Nomura Y."/>
        </authorList>
    </citation>
    <scope>NUCLEOTIDE SEQUENCE [LARGE SCALE GENOMIC DNA]</scope>
    <source>
        <strain evidence="4">No. 5 / NBRC 109023</strain>
    </source>
</reference>
<name>V5GGT7_BYSSN</name>
<proteinExistence type="predicted"/>
<gene>
    <name evidence="3" type="ORF">PVAR5_8894</name>
</gene>
<keyword evidence="4" id="KW-1185">Reference proteome</keyword>
<protein>
    <recommendedName>
        <fullName evidence="2">DUF7702 domain-containing protein</fullName>
    </recommendedName>
</protein>
<evidence type="ECO:0000313" key="4">
    <source>
        <dbReference type="Proteomes" id="UP000018001"/>
    </source>
</evidence>
<feature type="transmembrane region" description="Helical" evidence="1">
    <location>
        <begin position="110"/>
        <end position="127"/>
    </location>
</feature>
<dbReference type="InterPro" id="IPR056119">
    <property type="entry name" value="DUF7702"/>
</dbReference>
<keyword evidence="1" id="KW-0472">Membrane</keyword>
<dbReference type="PANTHER" id="PTHR42109:SF2">
    <property type="entry name" value="INTEGRAL MEMBRANE PROTEIN"/>
    <property type="match status" value="1"/>
</dbReference>
<feature type="domain" description="DUF7702" evidence="2">
    <location>
        <begin position="8"/>
        <end position="185"/>
    </location>
</feature>
<feature type="transmembrane region" description="Helical" evidence="1">
    <location>
        <begin position="139"/>
        <end position="163"/>
    </location>
</feature>
<dbReference type="OrthoDB" id="2560628at2759"/>
<keyword evidence="1" id="KW-1133">Transmembrane helix</keyword>
<dbReference type="InParanoid" id="V5GGT7"/>
<dbReference type="Proteomes" id="UP000018001">
    <property type="component" value="Unassembled WGS sequence"/>
</dbReference>
<sequence>MAGREWDVRFASGIVMILFENNPNVGLTIATTILLSVGVVPLILATLGLLRVAFSLDFERKHLVHRLVISIRIMFAVAIALLVAGGSLVGNYKSPSSVSRGLSLAKAGNVVLIVILAALIVLQIYTWQQKNSVSRATMTIVKGTASAMPFLVVRVAYALLSVFSSDQKWNNLTGSIAAFVCMELLFHL</sequence>
<dbReference type="HOGENOM" id="CLU_064985_2_0_1"/>
<evidence type="ECO:0000313" key="3">
    <source>
        <dbReference type="EMBL" id="GAE00158.1"/>
    </source>
</evidence>
<feature type="transmembrane region" description="Helical" evidence="1">
    <location>
        <begin position="25"/>
        <end position="50"/>
    </location>
</feature>
<dbReference type="Pfam" id="PF24800">
    <property type="entry name" value="DUF7702"/>
    <property type="match status" value="1"/>
</dbReference>
<organism evidence="3 4">
    <name type="scientific">Byssochlamys spectabilis (strain No. 5 / NBRC 109023)</name>
    <name type="common">Paecilomyces variotii</name>
    <dbReference type="NCBI Taxonomy" id="1356009"/>
    <lineage>
        <taxon>Eukaryota</taxon>
        <taxon>Fungi</taxon>
        <taxon>Dikarya</taxon>
        <taxon>Ascomycota</taxon>
        <taxon>Pezizomycotina</taxon>
        <taxon>Eurotiomycetes</taxon>
        <taxon>Eurotiomycetidae</taxon>
        <taxon>Eurotiales</taxon>
        <taxon>Thermoascaceae</taxon>
        <taxon>Paecilomyces</taxon>
    </lineage>
</organism>
<dbReference type="AlphaFoldDB" id="V5GGT7"/>